<evidence type="ECO:0000313" key="2">
    <source>
        <dbReference type="EMBL" id="KAK2849087.1"/>
    </source>
</evidence>
<feature type="region of interest" description="Disordered" evidence="1">
    <location>
        <begin position="48"/>
        <end position="75"/>
    </location>
</feature>
<sequence>MNIDSGIRETTPLVSDWLFVPPERRRTSSGIPTSAWPAELTTLLAANSRRTETTHTPQGLQQLKHKTSKSKKKGG</sequence>
<keyword evidence="3" id="KW-1185">Reference proteome</keyword>
<dbReference type="EMBL" id="JAUPFM010000006">
    <property type="protein sequence ID" value="KAK2849087.1"/>
    <property type="molecule type" value="Genomic_DNA"/>
</dbReference>
<evidence type="ECO:0000256" key="1">
    <source>
        <dbReference type="SAM" id="MobiDB-lite"/>
    </source>
</evidence>
<name>A0AA88N0H1_CHASR</name>
<dbReference type="Proteomes" id="UP001187415">
    <property type="component" value="Unassembled WGS sequence"/>
</dbReference>
<protein>
    <submittedName>
        <fullName evidence="2">Uncharacterized protein</fullName>
    </submittedName>
</protein>
<organism evidence="2 3">
    <name type="scientific">Channa striata</name>
    <name type="common">Snakehead murrel</name>
    <name type="synonym">Ophicephalus striatus</name>
    <dbReference type="NCBI Taxonomy" id="64152"/>
    <lineage>
        <taxon>Eukaryota</taxon>
        <taxon>Metazoa</taxon>
        <taxon>Chordata</taxon>
        <taxon>Craniata</taxon>
        <taxon>Vertebrata</taxon>
        <taxon>Euteleostomi</taxon>
        <taxon>Actinopterygii</taxon>
        <taxon>Neopterygii</taxon>
        <taxon>Teleostei</taxon>
        <taxon>Neoteleostei</taxon>
        <taxon>Acanthomorphata</taxon>
        <taxon>Anabantaria</taxon>
        <taxon>Anabantiformes</taxon>
        <taxon>Channoidei</taxon>
        <taxon>Channidae</taxon>
        <taxon>Channa</taxon>
    </lineage>
</organism>
<gene>
    <name evidence="2" type="ORF">Q5P01_008921</name>
</gene>
<feature type="compositionally biased region" description="Basic residues" evidence="1">
    <location>
        <begin position="63"/>
        <end position="75"/>
    </location>
</feature>
<reference evidence="2" key="1">
    <citation type="submission" date="2023-07" db="EMBL/GenBank/DDBJ databases">
        <title>Chromosome-level Genome Assembly of Striped Snakehead (Channa striata).</title>
        <authorList>
            <person name="Liu H."/>
        </authorList>
    </citation>
    <scope>NUCLEOTIDE SEQUENCE</scope>
    <source>
        <strain evidence="2">Gz</strain>
        <tissue evidence="2">Muscle</tissue>
    </source>
</reference>
<comment type="caution">
    <text evidence="2">The sequence shown here is derived from an EMBL/GenBank/DDBJ whole genome shotgun (WGS) entry which is preliminary data.</text>
</comment>
<proteinExistence type="predicted"/>
<dbReference type="AlphaFoldDB" id="A0AA88N0H1"/>
<accession>A0AA88N0H1</accession>
<evidence type="ECO:0000313" key="3">
    <source>
        <dbReference type="Proteomes" id="UP001187415"/>
    </source>
</evidence>